<dbReference type="RefSeq" id="WP_123879952.1">
    <property type="nucleotide sequence ID" value="NZ_RPFZ01000001.1"/>
</dbReference>
<evidence type="ECO:0000259" key="6">
    <source>
        <dbReference type="Pfam" id="PF04138"/>
    </source>
</evidence>
<accession>A0A3N5DA01</accession>
<feature type="transmembrane region" description="Helical" evidence="5">
    <location>
        <begin position="12"/>
        <end position="36"/>
    </location>
</feature>
<comment type="subcellular location">
    <subcellularLocation>
        <location evidence="1">Membrane</location>
        <topology evidence="1">Multi-pass membrane protein</topology>
    </subcellularLocation>
</comment>
<dbReference type="Proteomes" id="UP000275232">
    <property type="component" value="Unassembled WGS sequence"/>
</dbReference>
<reference evidence="7 8" key="1">
    <citation type="submission" date="2018-11" db="EMBL/GenBank/DDBJ databases">
        <title>Erythrobacter spongiae sp. nov., isolated from a marine sponge.</title>
        <authorList>
            <person name="Zhuang L."/>
            <person name="Luo L."/>
        </authorList>
    </citation>
    <scope>NUCLEOTIDE SEQUENCE [LARGE SCALE GENOMIC DNA]</scope>
    <source>
        <strain evidence="7 8">HN-E23</strain>
    </source>
</reference>
<evidence type="ECO:0000313" key="8">
    <source>
        <dbReference type="Proteomes" id="UP000275232"/>
    </source>
</evidence>
<dbReference type="EMBL" id="RPFZ01000001">
    <property type="protein sequence ID" value="RPF71468.1"/>
    <property type="molecule type" value="Genomic_DNA"/>
</dbReference>
<gene>
    <name evidence="7" type="ORF">EG799_07445</name>
</gene>
<dbReference type="InterPro" id="IPR007267">
    <property type="entry name" value="GtrA_DPMS_TM"/>
</dbReference>
<organism evidence="7 8">
    <name type="scientific">Aurantiacibacter spongiae</name>
    <dbReference type="NCBI Taxonomy" id="2488860"/>
    <lineage>
        <taxon>Bacteria</taxon>
        <taxon>Pseudomonadati</taxon>
        <taxon>Pseudomonadota</taxon>
        <taxon>Alphaproteobacteria</taxon>
        <taxon>Sphingomonadales</taxon>
        <taxon>Erythrobacteraceae</taxon>
        <taxon>Aurantiacibacter</taxon>
    </lineage>
</organism>
<evidence type="ECO:0000256" key="2">
    <source>
        <dbReference type="ARBA" id="ARBA00022692"/>
    </source>
</evidence>
<sequence>MHFLYVKSASGLATLVRYLIASVGALAMDYWCFLVLLGLDAWAAPASAVSYSAGIAVHWNLSSRAVFSGGLAEAGSARHRQKALFLASALLGLMLTTTIVWSGGVVGVDPRIAKLVAIVISFVAVWLLRSRIVFR</sequence>
<dbReference type="Pfam" id="PF04138">
    <property type="entry name" value="GtrA_DPMS_TM"/>
    <property type="match status" value="1"/>
</dbReference>
<feature type="transmembrane region" description="Helical" evidence="5">
    <location>
        <begin position="83"/>
        <end position="106"/>
    </location>
</feature>
<feature type="transmembrane region" description="Helical" evidence="5">
    <location>
        <begin position="112"/>
        <end position="128"/>
    </location>
</feature>
<evidence type="ECO:0000256" key="5">
    <source>
        <dbReference type="SAM" id="Phobius"/>
    </source>
</evidence>
<keyword evidence="4 5" id="KW-0472">Membrane</keyword>
<feature type="domain" description="GtrA/DPMS transmembrane" evidence="6">
    <location>
        <begin position="17"/>
        <end position="134"/>
    </location>
</feature>
<protein>
    <submittedName>
        <fullName evidence="7">GtrA family protein</fullName>
    </submittedName>
</protein>
<keyword evidence="2 5" id="KW-0812">Transmembrane</keyword>
<dbReference type="AlphaFoldDB" id="A0A3N5DA01"/>
<evidence type="ECO:0000256" key="1">
    <source>
        <dbReference type="ARBA" id="ARBA00004141"/>
    </source>
</evidence>
<keyword evidence="3 5" id="KW-1133">Transmembrane helix</keyword>
<name>A0A3N5DA01_9SPHN</name>
<dbReference type="GO" id="GO:0016020">
    <property type="term" value="C:membrane"/>
    <property type="evidence" value="ECO:0007669"/>
    <property type="project" value="UniProtKB-SubCell"/>
</dbReference>
<evidence type="ECO:0000313" key="7">
    <source>
        <dbReference type="EMBL" id="RPF71468.1"/>
    </source>
</evidence>
<dbReference type="GO" id="GO:0000271">
    <property type="term" value="P:polysaccharide biosynthetic process"/>
    <property type="evidence" value="ECO:0007669"/>
    <property type="project" value="InterPro"/>
</dbReference>
<comment type="caution">
    <text evidence="7">The sequence shown here is derived from an EMBL/GenBank/DDBJ whole genome shotgun (WGS) entry which is preliminary data.</text>
</comment>
<evidence type="ECO:0000256" key="3">
    <source>
        <dbReference type="ARBA" id="ARBA00022989"/>
    </source>
</evidence>
<evidence type="ECO:0000256" key="4">
    <source>
        <dbReference type="ARBA" id="ARBA00023136"/>
    </source>
</evidence>
<dbReference type="OrthoDB" id="7427719at2"/>
<proteinExistence type="predicted"/>
<keyword evidence="8" id="KW-1185">Reference proteome</keyword>